<accession>A0A3N1L2F9</accession>
<feature type="binding site" evidence="3">
    <location>
        <position position="95"/>
    </location>
    <ligand>
        <name>Zn(2+)</name>
        <dbReference type="ChEBI" id="CHEBI:29105"/>
        <label>2</label>
    </ligand>
</feature>
<keyword evidence="2 4" id="KW-0378">Hydrolase</keyword>
<protein>
    <submittedName>
        <fullName evidence="4">N-carbamoyl-L-amino-acid hydrolase</fullName>
    </submittedName>
</protein>
<dbReference type="NCBIfam" id="NF006771">
    <property type="entry name" value="PRK09290.1-5"/>
    <property type="match status" value="1"/>
</dbReference>
<dbReference type="SUPFAM" id="SSF55031">
    <property type="entry name" value="Bacterial exopeptidase dimerisation domain"/>
    <property type="match status" value="1"/>
</dbReference>
<feature type="binding site" evidence="3">
    <location>
        <position position="95"/>
    </location>
    <ligand>
        <name>Zn(2+)</name>
        <dbReference type="ChEBI" id="CHEBI:29105"/>
        <label>1</label>
    </ligand>
</feature>
<dbReference type="SUPFAM" id="SSF53187">
    <property type="entry name" value="Zn-dependent exopeptidases"/>
    <property type="match status" value="1"/>
</dbReference>
<dbReference type="InterPro" id="IPR010158">
    <property type="entry name" value="Amidase_Cbmase"/>
</dbReference>
<dbReference type="NCBIfam" id="NF006769">
    <property type="entry name" value="PRK09290.1-3"/>
    <property type="match status" value="1"/>
</dbReference>
<evidence type="ECO:0000256" key="3">
    <source>
        <dbReference type="PIRSR" id="PIRSR001235-1"/>
    </source>
</evidence>
<sequence length="412" mass="43750">MNPAALRIDPARLTARLDALAAIGAIDGGGCCRLALTDEDRAGRDRVVEWMRELGLFVQIDAIGNIFGMRAGRTDAAPVMTGSHIDTVRTGGRYDGNYGVLAGLEVVRVLNEAEILTRRPLCVAVFTNEEGARYTPDMMGSLVHAGGLSLAEALAARGIDGTVLGEELARIGYVGDMAVGTIRPHAYVELHIEQGPVLDLEGVTLGAVDSLQGISWQELTIAGQSNHAGTTPLRLRHDAGLAAAAITVFLRELARKMGGNQLATVGKLDLVPNIINVIAQRATMTVDLRNTDEAQLLEAERRLAAFTADLAQAEGVTITARRLARLEPVVFDAGIADRIERVAGRLGHSIRRMTSGAGHDAQMMARLCPSAMIFTPSVGGLSHNVKEFTHAADLQAGADVLLHTLLELAEGK</sequence>
<comment type="cofactor">
    <cofactor evidence="3">
        <name>Zn(2+)</name>
        <dbReference type="ChEBI" id="CHEBI:29105"/>
    </cofactor>
    <text evidence="3">Binds 2 Zn(2+) ions per subunit.</text>
</comment>
<dbReference type="GO" id="GO:0016813">
    <property type="term" value="F:hydrolase activity, acting on carbon-nitrogen (but not peptide) bonds, in linear amidines"/>
    <property type="evidence" value="ECO:0007669"/>
    <property type="project" value="InterPro"/>
</dbReference>
<dbReference type="Pfam" id="PF01546">
    <property type="entry name" value="Peptidase_M20"/>
    <property type="match status" value="1"/>
</dbReference>
<feature type="binding site" evidence="3">
    <location>
        <position position="130"/>
    </location>
    <ligand>
        <name>Zn(2+)</name>
        <dbReference type="ChEBI" id="CHEBI:29105"/>
        <label>2</label>
    </ligand>
</feature>
<feature type="binding site" evidence="3">
    <location>
        <position position="84"/>
    </location>
    <ligand>
        <name>Zn(2+)</name>
        <dbReference type="ChEBI" id="CHEBI:29105"/>
        <label>1</label>
    </ligand>
</feature>
<proteinExistence type="inferred from homology"/>
<dbReference type="EMBL" id="RJKX01000015">
    <property type="protein sequence ID" value="ROP84656.1"/>
    <property type="molecule type" value="Genomic_DNA"/>
</dbReference>
<dbReference type="InterPro" id="IPR002933">
    <property type="entry name" value="Peptidase_M20"/>
</dbReference>
<dbReference type="InterPro" id="IPR036264">
    <property type="entry name" value="Bact_exopeptidase_dim_dom"/>
</dbReference>
<feature type="binding site" evidence="3">
    <location>
        <position position="191"/>
    </location>
    <ligand>
        <name>Zn(2+)</name>
        <dbReference type="ChEBI" id="CHEBI:29105"/>
        <label>1</label>
    </ligand>
</feature>
<dbReference type="Proteomes" id="UP000278222">
    <property type="component" value="Unassembled WGS sequence"/>
</dbReference>
<dbReference type="PANTHER" id="PTHR32494:SF5">
    <property type="entry name" value="ALLANTOATE AMIDOHYDROLASE"/>
    <property type="match status" value="1"/>
</dbReference>
<evidence type="ECO:0000313" key="4">
    <source>
        <dbReference type="EMBL" id="ROP84656.1"/>
    </source>
</evidence>
<dbReference type="NCBIfam" id="TIGR01879">
    <property type="entry name" value="hydantase"/>
    <property type="match status" value="1"/>
</dbReference>
<gene>
    <name evidence="4" type="ORF">EDC65_4011</name>
</gene>
<dbReference type="OrthoDB" id="9808195at2"/>
<organism evidence="4 5">
    <name type="scientific">Stella humosa</name>
    <dbReference type="NCBI Taxonomy" id="94"/>
    <lineage>
        <taxon>Bacteria</taxon>
        <taxon>Pseudomonadati</taxon>
        <taxon>Pseudomonadota</taxon>
        <taxon>Alphaproteobacteria</taxon>
        <taxon>Rhodospirillales</taxon>
        <taxon>Stellaceae</taxon>
        <taxon>Stella</taxon>
    </lineage>
</organism>
<name>A0A3N1L2F9_9PROT</name>
<dbReference type="AlphaFoldDB" id="A0A3N1L2F9"/>
<keyword evidence="5" id="KW-1185">Reference proteome</keyword>
<comment type="caution">
    <text evidence="4">The sequence shown here is derived from an EMBL/GenBank/DDBJ whole genome shotgun (WGS) entry which is preliminary data.</text>
</comment>
<evidence type="ECO:0000313" key="5">
    <source>
        <dbReference type="Proteomes" id="UP000278222"/>
    </source>
</evidence>
<dbReference type="Gene3D" id="3.30.70.360">
    <property type="match status" value="1"/>
</dbReference>
<comment type="similarity">
    <text evidence="1">Belongs to the peptidase M20 family.</text>
</comment>
<dbReference type="CDD" id="cd03884">
    <property type="entry name" value="M20_bAS"/>
    <property type="match status" value="1"/>
</dbReference>
<dbReference type="GO" id="GO:0046872">
    <property type="term" value="F:metal ion binding"/>
    <property type="evidence" value="ECO:0007669"/>
    <property type="project" value="UniProtKB-KW"/>
</dbReference>
<keyword evidence="3" id="KW-0479">Metal-binding</keyword>
<keyword evidence="3" id="KW-0862">Zinc</keyword>
<dbReference type="PANTHER" id="PTHR32494">
    <property type="entry name" value="ALLANTOATE DEIMINASE-RELATED"/>
    <property type="match status" value="1"/>
</dbReference>
<dbReference type="RefSeq" id="WP_123692743.1">
    <property type="nucleotide sequence ID" value="NZ_AP019700.1"/>
</dbReference>
<dbReference type="Gene3D" id="3.40.630.10">
    <property type="entry name" value="Zn peptidases"/>
    <property type="match status" value="1"/>
</dbReference>
<evidence type="ECO:0000256" key="2">
    <source>
        <dbReference type="ARBA" id="ARBA00022801"/>
    </source>
</evidence>
<feature type="binding site" evidence="3">
    <location>
        <position position="383"/>
    </location>
    <ligand>
        <name>Zn(2+)</name>
        <dbReference type="ChEBI" id="CHEBI:29105"/>
        <label>2</label>
    </ligand>
</feature>
<evidence type="ECO:0000256" key="1">
    <source>
        <dbReference type="ARBA" id="ARBA00006153"/>
    </source>
</evidence>
<dbReference type="PIRSF" id="PIRSF001235">
    <property type="entry name" value="Amidase_carbamoylase"/>
    <property type="match status" value="1"/>
</dbReference>
<reference evidence="4 5" key="1">
    <citation type="submission" date="2018-11" db="EMBL/GenBank/DDBJ databases">
        <title>Genomic Encyclopedia of Type Strains, Phase IV (KMG-IV): sequencing the most valuable type-strain genomes for metagenomic binning, comparative biology and taxonomic classification.</title>
        <authorList>
            <person name="Goeker M."/>
        </authorList>
    </citation>
    <scope>NUCLEOTIDE SEQUENCE [LARGE SCALE GENOMIC DNA]</scope>
    <source>
        <strain evidence="4 5">DSM 5900</strain>
    </source>
</reference>